<feature type="chain" id="PRO_5041419597" evidence="1">
    <location>
        <begin position="25"/>
        <end position="194"/>
    </location>
</feature>
<reference evidence="2" key="1">
    <citation type="journal article" date="2022" name="G3 (Bethesda)">
        <title>High quality genome of the basidiomycete yeast Dioszegia hungarica PDD-24b-2 isolated from cloud water.</title>
        <authorList>
            <person name="Jarrige D."/>
            <person name="Haridas S."/>
            <person name="Bleykasten-Grosshans C."/>
            <person name="Joly M."/>
            <person name="Nadalig T."/>
            <person name="Sancelme M."/>
            <person name="Vuilleumier S."/>
            <person name="Grigoriev I.V."/>
            <person name="Amato P."/>
            <person name="Bringel F."/>
        </authorList>
    </citation>
    <scope>NUCLEOTIDE SEQUENCE</scope>
    <source>
        <strain evidence="2">PDD-24b-2</strain>
    </source>
</reference>
<evidence type="ECO:0000313" key="2">
    <source>
        <dbReference type="EMBL" id="KAI9636063.1"/>
    </source>
</evidence>
<dbReference type="EMBL" id="JAKWFO010000005">
    <property type="protein sequence ID" value="KAI9636063.1"/>
    <property type="molecule type" value="Genomic_DNA"/>
</dbReference>
<proteinExistence type="predicted"/>
<feature type="signal peptide" evidence="1">
    <location>
        <begin position="1"/>
        <end position="24"/>
    </location>
</feature>
<name>A0AA38H8R6_9TREE</name>
<evidence type="ECO:0000313" key="3">
    <source>
        <dbReference type="Proteomes" id="UP001164286"/>
    </source>
</evidence>
<organism evidence="2 3">
    <name type="scientific">Dioszegia hungarica</name>
    <dbReference type="NCBI Taxonomy" id="4972"/>
    <lineage>
        <taxon>Eukaryota</taxon>
        <taxon>Fungi</taxon>
        <taxon>Dikarya</taxon>
        <taxon>Basidiomycota</taxon>
        <taxon>Agaricomycotina</taxon>
        <taxon>Tremellomycetes</taxon>
        <taxon>Tremellales</taxon>
        <taxon>Bulleribasidiaceae</taxon>
        <taxon>Dioszegia</taxon>
    </lineage>
</organism>
<dbReference type="Proteomes" id="UP001164286">
    <property type="component" value="Unassembled WGS sequence"/>
</dbReference>
<dbReference type="RefSeq" id="XP_052945840.1">
    <property type="nucleotide sequence ID" value="XM_053093075.1"/>
</dbReference>
<keyword evidence="3" id="KW-1185">Reference proteome</keyword>
<dbReference type="AlphaFoldDB" id="A0AA38H8R6"/>
<sequence>MISSTKLIPLLPFLGLLTFSSATAVTSSGHALHFSWGPQVALAKVGWQSANKAQVDARQPGSSYEMYYNSPDLSRVGFVLPWNGPEELGWDEGLTEGVYENAEGVGVPVYVLSMAMLFKPLDPADTRYWTCNISRTNILDAPFEPAQVEDRAFAFNPEAPAWVLPEVTTVANVRTECVPGRVGTSLEEKVVAAA</sequence>
<comment type="caution">
    <text evidence="2">The sequence shown here is derived from an EMBL/GenBank/DDBJ whole genome shotgun (WGS) entry which is preliminary data.</text>
</comment>
<protein>
    <submittedName>
        <fullName evidence="2">Uncharacterized protein</fullName>
    </submittedName>
</protein>
<gene>
    <name evidence="2" type="ORF">MKK02DRAFT_44764</name>
</gene>
<dbReference type="GeneID" id="77732280"/>
<accession>A0AA38H8R6</accession>
<keyword evidence="1" id="KW-0732">Signal</keyword>
<evidence type="ECO:0000256" key="1">
    <source>
        <dbReference type="SAM" id="SignalP"/>
    </source>
</evidence>